<dbReference type="NCBIfam" id="TIGR00254">
    <property type="entry name" value="GGDEF"/>
    <property type="match status" value="1"/>
</dbReference>
<dbReference type="EC" id="2.7.7.65" evidence="1"/>
<dbReference type="InterPro" id="IPR050469">
    <property type="entry name" value="Diguanylate_Cyclase"/>
</dbReference>
<organism evidence="5 7">
    <name type="scientific">Bradyrhizobium symbiodeficiens</name>
    <dbReference type="NCBI Taxonomy" id="1404367"/>
    <lineage>
        <taxon>Bacteria</taxon>
        <taxon>Pseudomonadati</taxon>
        <taxon>Pseudomonadota</taxon>
        <taxon>Alphaproteobacteria</taxon>
        <taxon>Hyphomicrobiales</taxon>
        <taxon>Nitrobacteraceae</taxon>
        <taxon>Bradyrhizobium</taxon>
    </lineage>
</organism>
<dbReference type="InterPro" id="IPR043128">
    <property type="entry name" value="Rev_trsase/Diguanyl_cyclase"/>
</dbReference>
<dbReference type="SMART" id="SM00267">
    <property type="entry name" value="GGDEF"/>
    <property type="match status" value="1"/>
</dbReference>
<dbReference type="PROSITE" id="PS50887">
    <property type="entry name" value="GGDEF"/>
    <property type="match status" value="1"/>
</dbReference>
<dbReference type="GO" id="GO:1902201">
    <property type="term" value="P:negative regulation of bacterial-type flagellum-dependent cell motility"/>
    <property type="evidence" value="ECO:0007669"/>
    <property type="project" value="TreeGrafter"/>
</dbReference>
<feature type="transmembrane region" description="Helical" evidence="2">
    <location>
        <begin position="37"/>
        <end position="58"/>
    </location>
</feature>
<keyword evidence="2" id="KW-0812">Transmembrane</keyword>
<name>A0A6G9A021_9BRAD</name>
<dbReference type="PANTHER" id="PTHR45138">
    <property type="entry name" value="REGULATORY COMPONENTS OF SENSORY TRANSDUCTION SYSTEM"/>
    <property type="match status" value="1"/>
</dbReference>
<evidence type="ECO:0000313" key="4">
    <source>
        <dbReference type="EMBL" id="QDF42029.1"/>
    </source>
</evidence>
<keyword evidence="6" id="KW-1185">Reference proteome</keyword>
<feature type="transmembrane region" description="Helical" evidence="2">
    <location>
        <begin position="64"/>
        <end position="82"/>
    </location>
</feature>
<keyword evidence="5" id="KW-0808">Transferase</keyword>
<keyword evidence="2" id="KW-0472">Membrane</keyword>
<sequence>MLSVPTLWTVFVANFLALGLIWAYVARSYPKFVAARFWMGSAFVGVAGAMAALLRLFIDSPVPIVVGAAGIIAACCLAAMGIQRFYDRPVSWRLMSATTMLSIAAILVFLLGFDQVQLRMVSYTLGQAVPLVLALPLLLSPPEGRVSPGARLSAIVILTMIGMFVVRTAGNLLGYDFSAQGGGQVHGFLVLVLLFLSMTLNFGFLLMAMDRLRAEVADLALLDDLTGVANRRHLLQRLTEECARSERSGAPFSLLVIDLDGFKAINDTHGHAAGDACLQHFTLMAQTRLRPGDMLARTGGDEFCVVLPSSSLREAATIARRVLEVCRQDAEACTGSEIPIAISIGVAQWDRGIGEFPDRLMANADHALYAAKKNGKNDFAVYDPSPPLSPEPICRGEAARNFA</sequence>
<feature type="transmembrane region" description="Helical" evidence="2">
    <location>
        <begin position="94"/>
        <end position="114"/>
    </location>
</feature>
<feature type="transmembrane region" description="Helical" evidence="2">
    <location>
        <begin position="6"/>
        <end position="25"/>
    </location>
</feature>
<dbReference type="Proteomes" id="UP000319298">
    <property type="component" value="Chromosome"/>
</dbReference>
<evidence type="ECO:0000313" key="7">
    <source>
        <dbReference type="Proteomes" id="UP000500895"/>
    </source>
</evidence>
<dbReference type="Proteomes" id="UP000500895">
    <property type="component" value="Chromosome"/>
</dbReference>
<reference evidence="6 7" key="2">
    <citation type="journal article" date="2020" name="Int. J. Syst. Evol. Microbiol.">
        <title>Description and complete genome sequences of Bradyrhizobium symbiodeficiens sp. nov., a non-symbiotic bacterium associated with legumes native to Canada.</title>
        <authorList>
            <person name="Bromfield E.S.P."/>
            <person name="Cloutier S."/>
            <person name="Nguyen H.D.T."/>
        </authorList>
    </citation>
    <scope>NUCLEOTIDE SEQUENCE [LARGE SCALE GENOMIC DNA]</scope>
    <source>
        <strain evidence="5 7">101S1MB</strain>
        <strain evidence="4 6">65S1MB</strain>
    </source>
</reference>
<feature type="transmembrane region" description="Helical" evidence="2">
    <location>
        <begin position="152"/>
        <end position="173"/>
    </location>
</feature>
<feature type="domain" description="GGDEF" evidence="3">
    <location>
        <begin position="250"/>
        <end position="384"/>
    </location>
</feature>
<gene>
    <name evidence="4" type="ORF">FJN17_33030</name>
    <name evidence="5" type="ORF">HAV00_06010</name>
</gene>
<accession>A0A6G9A021</accession>
<dbReference type="FunFam" id="3.30.70.270:FF:000001">
    <property type="entry name" value="Diguanylate cyclase domain protein"/>
    <property type="match status" value="1"/>
</dbReference>
<dbReference type="InterPro" id="IPR000160">
    <property type="entry name" value="GGDEF_dom"/>
</dbReference>
<dbReference type="AlphaFoldDB" id="A0A6G9A021"/>
<reference evidence="6" key="1">
    <citation type="submission" date="2019-06" db="EMBL/GenBank/DDBJ databases">
        <title>Whole-Genome Sequence of Bradyrhizobium sp. 3 Strain 65S1MB.</title>
        <authorList>
            <person name="Bromfield E.S.P."/>
            <person name="Cloutier S."/>
            <person name="Nguyen H.D.T."/>
        </authorList>
    </citation>
    <scope>NUCLEOTIDE SEQUENCE [LARGE SCALE GENOMIC DNA]</scope>
    <source>
        <strain evidence="6">65S1MB</strain>
    </source>
</reference>
<evidence type="ECO:0000313" key="6">
    <source>
        <dbReference type="Proteomes" id="UP000319298"/>
    </source>
</evidence>
<dbReference type="InterPro" id="IPR029787">
    <property type="entry name" value="Nucleotide_cyclase"/>
</dbReference>
<dbReference type="GO" id="GO:0052621">
    <property type="term" value="F:diguanylate cyclase activity"/>
    <property type="evidence" value="ECO:0007669"/>
    <property type="project" value="UniProtKB-EC"/>
</dbReference>
<dbReference type="GO" id="GO:0005886">
    <property type="term" value="C:plasma membrane"/>
    <property type="evidence" value="ECO:0007669"/>
    <property type="project" value="TreeGrafter"/>
</dbReference>
<dbReference type="Pfam" id="PF00990">
    <property type="entry name" value="GGDEF"/>
    <property type="match status" value="1"/>
</dbReference>
<dbReference type="SUPFAM" id="SSF55073">
    <property type="entry name" value="Nucleotide cyclase"/>
    <property type="match status" value="1"/>
</dbReference>
<evidence type="ECO:0000256" key="1">
    <source>
        <dbReference type="ARBA" id="ARBA00012528"/>
    </source>
</evidence>
<dbReference type="PANTHER" id="PTHR45138:SF24">
    <property type="entry name" value="DIGUANYLATE CYCLASE DGCC-RELATED"/>
    <property type="match status" value="1"/>
</dbReference>
<keyword evidence="2" id="KW-1133">Transmembrane helix</keyword>
<dbReference type="CDD" id="cd01949">
    <property type="entry name" value="GGDEF"/>
    <property type="match status" value="1"/>
</dbReference>
<keyword evidence="5" id="KW-0548">Nucleotidyltransferase</keyword>
<dbReference type="EMBL" id="CP050066">
    <property type="protein sequence ID" value="QIP05822.1"/>
    <property type="molecule type" value="Genomic_DNA"/>
</dbReference>
<dbReference type="EMBL" id="CP041090">
    <property type="protein sequence ID" value="QDF42029.1"/>
    <property type="molecule type" value="Genomic_DNA"/>
</dbReference>
<dbReference type="GO" id="GO:0043709">
    <property type="term" value="P:cell adhesion involved in single-species biofilm formation"/>
    <property type="evidence" value="ECO:0007669"/>
    <property type="project" value="TreeGrafter"/>
</dbReference>
<evidence type="ECO:0000313" key="5">
    <source>
        <dbReference type="EMBL" id="QIP05822.1"/>
    </source>
</evidence>
<reference evidence="5" key="3">
    <citation type="submission" date="2024-02" db="EMBL/GenBank/DDBJ databases">
        <authorList>
            <person name="Bromfield E.S.P."/>
            <person name="Cloutier S."/>
            <person name="Nguyen H.D.T."/>
        </authorList>
    </citation>
    <scope>NUCLEOTIDE SEQUENCE</scope>
    <source>
        <strain evidence="5">101S1MB</strain>
        <strain evidence="4">65S1MB</strain>
    </source>
</reference>
<evidence type="ECO:0000256" key="2">
    <source>
        <dbReference type="SAM" id="Phobius"/>
    </source>
</evidence>
<feature type="transmembrane region" description="Helical" evidence="2">
    <location>
        <begin position="185"/>
        <end position="206"/>
    </location>
</feature>
<dbReference type="Gene3D" id="3.30.70.270">
    <property type="match status" value="1"/>
</dbReference>
<proteinExistence type="predicted"/>
<feature type="transmembrane region" description="Helical" evidence="2">
    <location>
        <begin position="120"/>
        <end position="140"/>
    </location>
</feature>
<protein>
    <recommendedName>
        <fullName evidence="1">diguanylate cyclase</fullName>
        <ecNumber evidence="1">2.7.7.65</ecNumber>
    </recommendedName>
</protein>
<evidence type="ECO:0000259" key="3">
    <source>
        <dbReference type="PROSITE" id="PS50887"/>
    </source>
</evidence>
<dbReference type="RefSeq" id="WP_140482966.1">
    <property type="nucleotide sequence ID" value="NZ_CP041090.2"/>
</dbReference>